<accession>A0ABP8IGK6</accession>
<proteinExistence type="predicted"/>
<name>A0ABP8IGK6_9BURK</name>
<dbReference type="RefSeq" id="WP_345541819.1">
    <property type="nucleotide sequence ID" value="NZ_BAABGJ010000081.1"/>
</dbReference>
<sequence length="227" mass="22417">MADLQSRVLRHREAVKGAKVVVGDGVASGVLVGADAGEGAAGAEDGGVVVAVGEGQCAAQDRGLAQDGAHAGSLLGAGIVGVEDAVAAELDAEQALGVELLRNGRRGFGPVRTSDITGIAEGPDPFVRGAIVEVASDEVGIGDRVRADAAVFEIDVCDAKAPGETAANTSQRAARVAREAAFGHVIPRRLRRGDVAGLQVGAKGLPGGPVVDAEGGVEIAIGVPGVG</sequence>
<comment type="caution">
    <text evidence="1">The sequence shown here is derived from an EMBL/GenBank/DDBJ whole genome shotgun (WGS) entry which is preliminary data.</text>
</comment>
<organism evidence="1 2">
    <name type="scientific">Variovorax defluvii</name>
    <dbReference type="NCBI Taxonomy" id="913761"/>
    <lineage>
        <taxon>Bacteria</taxon>
        <taxon>Pseudomonadati</taxon>
        <taxon>Pseudomonadota</taxon>
        <taxon>Betaproteobacteria</taxon>
        <taxon>Burkholderiales</taxon>
        <taxon>Comamonadaceae</taxon>
        <taxon>Variovorax</taxon>
    </lineage>
</organism>
<evidence type="ECO:0000313" key="1">
    <source>
        <dbReference type="EMBL" id="GAA4358473.1"/>
    </source>
</evidence>
<evidence type="ECO:0000313" key="2">
    <source>
        <dbReference type="Proteomes" id="UP001500975"/>
    </source>
</evidence>
<keyword evidence="2" id="KW-1185">Reference proteome</keyword>
<dbReference type="EMBL" id="BAABGJ010000081">
    <property type="protein sequence ID" value="GAA4358473.1"/>
    <property type="molecule type" value="Genomic_DNA"/>
</dbReference>
<dbReference type="Proteomes" id="UP001500975">
    <property type="component" value="Unassembled WGS sequence"/>
</dbReference>
<gene>
    <name evidence="1" type="ORF">GCM10023165_53390</name>
</gene>
<protein>
    <submittedName>
        <fullName evidence="1">Uncharacterized protein</fullName>
    </submittedName>
</protein>
<reference evidence="2" key="1">
    <citation type="journal article" date="2019" name="Int. J. Syst. Evol. Microbiol.">
        <title>The Global Catalogue of Microorganisms (GCM) 10K type strain sequencing project: providing services to taxonomists for standard genome sequencing and annotation.</title>
        <authorList>
            <consortium name="The Broad Institute Genomics Platform"/>
            <consortium name="The Broad Institute Genome Sequencing Center for Infectious Disease"/>
            <person name="Wu L."/>
            <person name="Ma J."/>
        </authorList>
    </citation>
    <scope>NUCLEOTIDE SEQUENCE [LARGE SCALE GENOMIC DNA]</scope>
    <source>
        <strain evidence="2">JCM 17804</strain>
    </source>
</reference>